<dbReference type="GeneID" id="97549489"/>
<dbReference type="SMART" id="SM00479">
    <property type="entry name" value="EXOIII"/>
    <property type="match status" value="1"/>
</dbReference>
<keyword evidence="3 5" id="KW-0269">Exonuclease</keyword>
<keyword evidence="6" id="KW-1185">Reference proteome</keyword>
<proteinExistence type="predicted"/>
<dbReference type="PANTHER" id="PTHR30231">
    <property type="entry name" value="DNA POLYMERASE III SUBUNIT EPSILON"/>
    <property type="match status" value="1"/>
</dbReference>
<evidence type="ECO:0000259" key="4">
    <source>
        <dbReference type="SMART" id="SM00479"/>
    </source>
</evidence>
<evidence type="ECO:0000313" key="5">
    <source>
        <dbReference type="EMBL" id="PWR74123.1"/>
    </source>
</evidence>
<dbReference type="GO" id="GO:0008408">
    <property type="term" value="F:3'-5' exonuclease activity"/>
    <property type="evidence" value="ECO:0007669"/>
    <property type="project" value="TreeGrafter"/>
</dbReference>
<dbReference type="AlphaFoldDB" id="A0A2V2NFN5"/>
<dbReference type="CDD" id="cd06127">
    <property type="entry name" value="DEDDh"/>
    <property type="match status" value="1"/>
</dbReference>
<keyword evidence="1" id="KW-0540">Nuclease</keyword>
<sequence>MNKNLIRTRDQKTDKKPSLLIFFDTETTGLPSRDRKVRSNPLTWPRLVELGWILMTVDGTILEELSFLVRPDGFEIPSAAINIHGISNSDAEMMGLPVSDVINRFYASARRADLLVAHNLSYDIRIILTELIRMNKRDLFSTIEGICTMKSSARFCGIPGRYGKGFKWPSLAGLYHKLYDKEPESAHRALDDARTCADCFFELKKRGVKMQTEDLTGVFFSNKL</sequence>
<dbReference type="InterPro" id="IPR012337">
    <property type="entry name" value="RNaseH-like_sf"/>
</dbReference>
<dbReference type="Pfam" id="PF00929">
    <property type="entry name" value="RNase_T"/>
    <property type="match status" value="1"/>
</dbReference>
<dbReference type="PANTHER" id="PTHR30231:SF4">
    <property type="entry name" value="PROTEIN NEN2"/>
    <property type="match status" value="1"/>
</dbReference>
<dbReference type="OrthoDB" id="116094at2157"/>
<organism evidence="5 6">
    <name type="scientific">Methanospirillum lacunae</name>
    <dbReference type="NCBI Taxonomy" id="668570"/>
    <lineage>
        <taxon>Archaea</taxon>
        <taxon>Methanobacteriati</taxon>
        <taxon>Methanobacteriota</taxon>
        <taxon>Stenosarchaea group</taxon>
        <taxon>Methanomicrobia</taxon>
        <taxon>Methanomicrobiales</taxon>
        <taxon>Methanospirillaceae</taxon>
        <taxon>Methanospirillum</taxon>
    </lineage>
</organism>
<evidence type="ECO:0000256" key="2">
    <source>
        <dbReference type="ARBA" id="ARBA00022801"/>
    </source>
</evidence>
<dbReference type="SUPFAM" id="SSF53098">
    <property type="entry name" value="Ribonuclease H-like"/>
    <property type="match status" value="1"/>
</dbReference>
<gene>
    <name evidence="5" type="ORF">DK846_02920</name>
</gene>
<dbReference type="Gene3D" id="3.30.420.10">
    <property type="entry name" value="Ribonuclease H-like superfamily/Ribonuclease H"/>
    <property type="match status" value="1"/>
</dbReference>
<dbReference type="RefSeq" id="WP_109967402.1">
    <property type="nucleotide sequence ID" value="NZ_CP176093.1"/>
</dbReference>
<dbReference type="Proteomes" id="UP000245657">
    <property type="component" value="Unassembled WGS sequence"/>
</dbReference>
<dbReference type="EMBL" id="QGMY01000002">
    <property type="protein sequence ID" value="PWR74123.1"/>
    <property type="molecule type" value="Genomic_DNA"/>
</dbReference>
<protein>
    <submittedName>
        <fullName evidence="5">3'-5' exonuclease</fullName>
    </submittedName>
</protein>
<feature type="domain" description="Exonuclease" evidence="4">
    <location>
        <begin position="19"/>
        <end position="209"/>
    </location>
</feature>
<evidence type="ECO:0000313" key="6">
    <source>
        <dbReference type="Proteomes" id="UP000245657"/>
    </source>
</evidence>
<keyword evidence="2" id="KW-0378">Hydrolase</keyword>
<evidence type="ECO:0000256" key="1">
    <source>
        <dbReference type="ARBA" id="ARBA00022722"/>
    </source>
</evidence>
<dbReference type="InterPro" id="IPR013520">
    <property type="entry name" value="Ribonucl_H"/>
</dbReference>
<evidence type="ECO:0000256" key="3">
    <source>
        <dbReference type="ARBA" id="ARBA00022839"/>
    </source>
</evidence>
<name>A0A2V2NFN5_9EURY</name>
<comment type="caution">
    <text evidence="5">The sequence shown here is derived from an EMBL/GenBank/DDBJ whole genome shotgun (WGS) entry which is preliminary data.</text>
</comment>
<reference evidence="5 6" key="1">
    <citation type="submission" date="2018-05" db="EMBL/GenBank/DDBJ databases">
        <title>Draft genome of Methanospirillum lacunae Ki8-1.</title>
        <authorList>
            <person name="Dueholm M.S."/>
            <person name="Nielsen P.H."/>
            <person name="Bakmann L.F."/>
            <person name="Otzen D.E."/>
        </authorList>
    </citation>
    <scope>NUCLEOTIDE SEQUENCE [LARGE SCALE GENOMIC DNA]</scope>
    <source>
        <strain evidence="5 6">Ki8-1</strain>
    </source>
</reference>
<accession>A0A2V2NFN5</accession>
<dbReference type="GO" id="GO:0003676">
    <property type="term" value="F:nucleic acid binding"/>
    <property type="evidence" value="ECO:0007669"/>
    <property type="project" value="InterPro"/>
</dbReference>
<dbReference type="InterPro" id="IPR036397">
    <property type="entry name" value="RNaseH_sf"/>
</dbReference>